<dbReference type="PANTHER" id="PTHR37804">
    <property type="entry name" value="CDAA REGULATORY PROTEIN CDAR"/>
    <property type="match status" value="1"/>
</dbReference>
<dbReference type="Pfam" id="PF07949">
    <property type="entry name" value="YbbR"/>
    <property type="match status" value="3"/>
</dbReference>
<dbReference type="Gene3D" id="2.170.120.30">
    <property type="match status" value="2"/>
</dbReference>
<accession>A0A099I2Y7</accession>
<dbReference type="Proteomes" id="UP000030008">
    <property type="component" value="Unassembled WGS sequence"/>
</dbReference>
<name>A0A099I2Y7_CLOIN</name>
<sequence>MAKKKKKIQLSSEGKTELAKAIAEKSQTFARTYANVEIKVGKFFRWISGWLDKLLFNQKHGKVVALILAILFYVTFNSQGANFLENVKSAEDLGEFPVSQVLSNQAYEVSGLPETVKVRIIGDLTDIKSVKQQKNFKVIANMTDLTEGTHEVKLTTEAMPARVEVVLEPSTVVVTIKKKSIRRFTVGYDFVNRQQMDSIYDLGEPQLQQGEVLVRSDSDTLDKIAFVKALIKVDKDVKTDFETKANIVAYDADGNLMKVDIIPDTLKASVKVTKPSKDVPITLNPTGVIPNDKSIESYKLDKDHVTIYAKQSVLDNINEIPITIPASTLTSDREISMPIIMPNGVTKISSNIANISIKLTDTKERVIRDVPIAFKNSIDGLNFTVAQGSSSSVDVTVKGAKDIISKIKKEELQVYVDLSKIEKAGTYEQPLIVEGKNKLATYVLKNGSVKVTATGSVADE</sequence>
<dbReference type="EMBL" id="JQIF01000089">
    <property type="protein sequence ID" value="KGJ52055.1"/>
    <property type="molecule type" value="Genomic_DNA"/>
</dbReference>
<protein>
    <recommendedName>
        <fullName evidence="3">YbbR-like protein</fullName>
    </recommendedName>
</protein>
<comment type="caution">
    <text evidence="1">The sequence shown here is derived from an EMBL/GenBank/DDBJ whole genome shotgun (WGS) entry which is preliminary data.</text>
</comment>
<dbReference type="Gene3D" id="2.170.120.40">
    <property type="entry name" value="YbbR-like domain"/>
    <property type="match status" value="2"/>
</dbReference>
<dbReference type="PANTHER" id="PTHR37804:SF1">
    <property type="entry name" value="CDAA REGULATORY PROTEIN CDAR"/>
    <property type="match status" value="1"/>
</dbReference>
<organism evidence="1 2">
    <name type="scientific">Clostridium innocuum</name>
    <dbReference type="NCBI Taxonomy" id="1522"/>
    <lineage>
        <taxon>Bacteria</taxon>
        <taxon>Bacillati</taxon>
        <taxon>Bacillota</taxon>
        <taxon>Clostridia</taxon>
        <taxon>Eubacteriales</taxon>
        <taxon>Clostridiaceae</taxon>
        <taxon>Clostridium</taxon>
    </lineage>
</organism>
<evidence type="ECO:0000313" key="2">
    <source>
        <dbReference type="Proteomes" id="UP000030008"/>
    </source>
</evidence>
<evidence type="ECO:0000313" key="1">
    <source>
        <dbReference type="EMBL" id="KGJ52055.1"/>
    </source>
</evidence>
<dbReference type="InterPro" id="IPR053154">
    <property type="entry name" value="c-di-AMP_regulator"/>
</dbReference>
<gene>
    <name evidence="1" type="ORF">CIAN88_17330</name>
</gene>
<evidence type="ECO:0008006" key="3">
    <source>
        <dbReference type="Google" id="ProtNLM"/>
    </source>
</evidence>
<reference evidence="1 2" key="1">
    <citation type="submission" date="2014-08" db="EMBL/GenBank/DDBJ databases">
        <title>Clostridium innocuum, an unnegligible vancomycin-resistant pathogen causing extra-intestinal infections.</title>
        <authorList>
            <person name="Feng Y."/>
            <person name="Chiu C.-H."/>
        </authorList>
    </citation>
    <scope>NUCLEOTIDE SEQUENCE [LARGE SCALE GENOMIC DNA]</scope>
    <source>
        <strain evidence="1 2">AN88</strain>
    </source>
</reference>
<dbReference type="RefSeq" id="WP_044907000.1">
    <property type="nucleotide sequence ID" value="NZ_JQIF01000089.1"/>
</dbReference>
<dbReference type="AlphaFoldDB" id="A0A099I2Y7"/>
<proteinExistence type="predicted"/>
<dbReference type="InterPro" id="IPR012505">
    <property type="entry name" value="YbbR"/>
</dbReference>